<evidence type="ECO:0008006" key="5">
    <source>
        <dbReference type="Google" id="ProtNLM"/>
    </source>
</evidence>
<comment type="caution">
    <text evidence="3">The sequence shown here is derived from an EMBL/GenBank/DDBJ whole genome shotgun (WGS) entry which is preliminary data.</text>
</comment>
<name>A0A939DUF5_9MICO</name>
<protein>
    <recommendedName>
        <fullName evidence="5">Secreted protein</fullName>
    </recommendedName>
</protein>
<gene>
    <name evidence="3" type="ORF">JF543_04035</name>
</gene>
<feature type="signal peptide" evidence="2">
    <location>
        <begin position="1"/>
        <end position="23"/>
    </location>
</feature>
<accession>A0A939DUF5</accession>
<dbReference type="RefSeq" id="WP_206822801.1">
    <property type="nucleotide sequence ID" value="NZ_JAEMWU010000001.1"/>
</dbReference>
<organism evidence="3 4">
    <name type="scientific">Microbacterium esteraromaticum</name>
    <dbReference type="NCBI Taxonomy" id="57043"/>
    <lineage>
        <taxon>Bacteria</taxon>
        <taxon>Bacillati</taxon>
        <taxon>Actinomycetota</taxon>
        <taxon>Actinomycetes</taxon>
        <taxon>Micrococcales</taxon>
        <taxon>Microbacteriaceae</taxon>
        <taxon>Microbacterium</taxon>
    </lineage>
</organism>
<feature type="region of interest" description="Disordered" evidence="1">
    <location>
        <begin position="30"/>
        <end position="50"/>
    </location>
</feature>
<dbReference type="PROSITE" id="PS51257">
    <property type="entry name" value="PROKAR_LIPOPROTEIN"/>
    <property type="match status" value="1"/>
</dbReference>
<dbReference type="Proteomes" id="UP000664385">
    <property type="component" value="Unassembled WGS sequence"/>
</dbReference>
<dbReference type="AlphaFoldDB" id="A0A939DUF5"/>
<reference evidence="3" key="1">
    <citation type="submission" date="2020-12" db="EMBL/GenBank/DDBJ databases">
        <title>PHA producing bacteria isolated from mangrove.</title>
        <authorList>
            <person name="Zheng W."/>
            <person name="Yu S."/>
            <person name="Huang Y."/>
        </authorList>
    </citation>
    <scope>NUCLEOTIDE SEQUENCE</scope>
    <source>
        <strain evidence="3">GN8-5</strain>
    </source>
</reference>
<evidence type="ECO:0000313" key="4">
    <source>
        <dbReference type="Proteomes" id="UP000664385"/>
    </source>
</evidence>
<proteinExistence type="predicted"/>
<feature type="compositionally biased region" description="Low complexity" evidence="1">
    <location>
        <begin position="33"/>
        <end position="45"/>
    </location>
</feature>
<sequence>MTASRMRIVLSALALAGATLLVAGCTVTPESPAPTSTDGGTTTTAPDDDVIGDDVEAAWLDGGRAIGVVTWGSSSCVPIVDDVSADGQMISVALSDGDENQPCTSDLVPRATFVAVPEGVDVTQDVEIAIAYGAATEDADLDGLAEAPDGMSENGPSAGWFADDGVVLLTWGSSTCQPIIEDIEQSDAGATVTFQTIDRPCTMDFVPRLTTITLPMEHVDGPFELTLVGDNLDATVPVQD</sequence>
<evidence type="ECO:0000313" key="3">
    <source>
        <dbReference type="EMBL" id="MBN8205126.1"/>
    </source>
</evidence>
<feature type="chain" id="PRO_5039148896" description="Secreted protein" evidence="2">
    <location>
        <begin position="24"/>
        <end position="240"/>
    </location>
</feature>
<evidence type="ECO:0000256" key="2">
    <source>
        <dbReference type="SAM" id="SignalP"/>
    </source>
</evidence>
<keyword evidence="2" id="KW-0732">Signal</keyword>
<dbReference type="EMBL" id="JAEMWU010000001">
    <property type="protein sequence ID" value="MBN8205126.1"/>
    <property type="molecule type" value="Genomic_DNA"/>
</dbReference>
<evidence type="ECO:0000256" key="1">
    <source>
        <dbReference type="SAM" id="MobiDB-lite"/>
    </source>
</evidence>